<accession>A0A0G0LJB2</accession>
<comment type="caution">
    <text evidence="2">The sequence shown here is derived from an EMBL/GenBank/DDBJ whole genome shotgun (WGS) entry which is preliminary data.</text>
</comment>
<organism evidence="2 3">
    <name type="scientific">Berkelbacteria bacterium GW2011_GWA2_38_9</name>
    <dbReference type="NCBI Taxonomy" id="1618334"/>
    <lineage>
        <taxon>Bacteria</taxon>
        <taxon>Candidatus Berkelbacteria</taxon>
    </lineage>
</organism>
<name>A0A0G0LJB2_9BACT</name>
<dbReference type="Proteomes" id="UP000033934">
    <property type="component" value="Unassembled WGS sequence"/>
</dbReference>
<dbReference type="AlphaFoldDB" id="A0A0G0LJB2"/>
<gene>
    <name evidence="2" type="ORF">UT11_C0041G0006</name>
</gene>
<sequence>MKATTLVAGLVLAMARIAIADTAVGWIDCGKNAKPSFVSGYLHSSGWEAWSFAQLTFPIYEVGKLKVVDKTANTLTLGGAYLSHWVKTDQNYIEPFVLGFGNLFNDWSYKVKLGAYAPLNGGPWAVFSDEVSVVRKLDQKGRVQLGVGGKFYDEEGAQGFVMAGPIARLKFDETAITLRYSPIGNRPNQARVEVVHTF</sequence>
<dbReference type="EMBL" id="LBVO01000041">
    <property type="protein sequence ID" value="KKQ88045.1"/>
    <property type="molecule type" value="Genomic_DNA"/>
</dbReference>
<evidence type="ECO:0000256" key="1">
    <source>
        <dbReference type="SAM" id="SignalP"/>
    </source>
</evidence>
<feature type="signal peptide" evidence="1">
    <location>
        <begin position="1"/>
        <end position="20"/>
    </location>
</feature>
<protein>
    <recommendedName>
        <fullName evidence="4">Outer membrane protein beta-barrel domain-containing protein</fullName>
    </recommendedName>
</protein>
<reference evidence="2 3" key="1">
    <citation type="journal article" date="2015" name="Nature">
        <title>rRNA introns, odd ribosomes, and small enigmatic genomes across a large radiation of phyla.</title>
        <authorList>
            <person name="Brown C.T."/>
            <person name="Hug L.A."/>
            <person name="Thomas B.C."/>
            <person name="Sharon I."/>
            <person name="Castelle C.J."/>
            <person name="Singh A."/>
            <person name="Wilkins M.J."/>
            <person name="Williams K.H."/>
            <person name="Banfield J.F."/>
        </authorList>
    </citation>
    <scope>NUCLEOTIDE SEQUENCE [LARGE SCALE GENOMIC DNA]</scope>
</reference>
<keyword evidence="1" id="KW-0732">Signal</keyword>
<proteinExistence type="predicted"/>
<evidence type="ECO:0008006" key="4">
    <source>
        <dbReference type="Google" id="ProtNLM"/>
    </source>
</evidence>
<feature type="chain" id="PRO_5002533407" description="Outer membrane protein beta-barrel domain-containing protein" evidence="1">
    <location>
        <begin position="21"/>
        <end position="198"/>
    </location>
</feature>
<evidence type="ECO:0000313" key="2">
    <source>
        <dbReference type="EMBL" id="KKQ88045.1"/>
    </source>
</evidence>
<evidence type="ECO:0000313" key="3">
    <source>
        <dbReference type="Proteomes" id="UP000033934"/>
    </source>
</evidence>